<evidence type="ECO:0000256" key="3">
    <source>
        <dbReference type="ARBA" id="ARBA00022679"/>
    </source>
</evidence>
<dbReference type="Gene3D" id="3.30.1010.10">
    <property type="entry name" value="Phosphatidylinositol 3-kinase Catalytic Subunit, Chain A, domain 4"/>
    <property type="match status" value="1"/>
</dbReference>
<dbReference type="GO" id="GO:0016242">
    <property type="term" value="P:negative regulation of macroautophagy"/>
    <property type="evidence" value="ECO:0007669"/>
    <property type="project" value="TreeGrafter"/>
</dbReference>
<dbReference type="PROSITE" id="PS00916">
    <property type="entry name" value="PI3_4_KINASE_2"/>
    <property type="match status" value="1"/>
</dbReference>
<organism evidence="14 15">
    <name type="scientific">Onchocerca flexuosa</name>
    <dbReference type="NCBI Taxonomy" id="387005"/>
    <lineage>
        <taxon>Eukaryota</taxon>
        <taxon>Metazoa</taxon>
        <taxon>Ecdysozoa</taxon>
        <taxon>Nematoda</taxon>
        <taxon>Chromadorea</taxon>
        <taxon>Rhabditida</taxon>
        <taxon>Spirurina</taxon>
        <taxon>Spiruromorpha</taxon>
        <taxon>Filarioidea</taxon>
        <taxon>Onchocercidae</taxon>
        <taxon>Onchocerca</taxon>
    </lineage>
</organism>
<dbReference type="SUPFAM" id="SSF47212">
    <property type="entry name" value="FKBP12-rapamycin-binding domain of FKBP-rapamycin-associated protein (FRAP)"/>
    <property type="match status" value="1"/>
</dbReference>
<evidence type="ECO:0000256" key="4">
    <source>
        <dbReference type="ARBA" id="ARBA00022737"/>
    </source>
</evidence>
<dbReference type="PROSITE" id="PS51190">
    <property type="entry name" value="FATC"/>
    <property type="match status" value="1"/>
</dbReference>
<dbReference type="EC" id="2.7.11.1" evidence="10"/>
<feature type="domain" description="PI3K/PI4K catalytic" evidence="11">
    <location>
        <begin position="2177"/>
        <end position="2488"/>
    </location>
</feature>
<dbReference type="PROSITE" id="PS50290">
    <property type="entry name" value="PI3_4_KINASE_3"/>
    <property type="match status" value="1"/>
</dbReference>
<dbReference type="PROSITE" id="PS51189">
    <property type="entry name" value="FAT"/>
    <property type="match status" value="1"/>
</dbReference>
<keyword evidence="7 10" id="KW-0067">ATP-binding</keyword>
<comment type="catalytic activity">
    <reaction evidence="8 10">
        <text>L-threonyl-[protein] + ATP = O-phospho-L-threonyl-[protein] + ADP + H(+)</text>
        <dbReference type="Rhea" id="RHEA:46608"/>
        <dbReference type="Rhea" id="RHEA-COMP:11060"/>
        <dbReference type="Rhea" id="RHEA-COMP:11605"/>
        <dbReference type="ChEBI" id="CHEBI:15378"/>
        <dbReference type="ChEBI" id="CHEBI:30013"/>
        <dbReference type="ChEBI" id="CHEBI:30616"/>
        <dbReference type="ChEBI" id="CHEBI:61977"/>
        <dbReference type="ChEBI" id="CHEBI:456216"/>
        <dbReference type="EC" id="2.7.11.1"/>
    </reaction>
</comment>
<dbReference type="CDD" id="cd05169">
    <property type="entry name" value="PIKKc_TOR"/>
    <property type="match status" value="1"/>
</dbReference>
<dbReference type="GO" id="GO:0038202">
    <property type="term" value="P:TORC1 signaling"/>
    <property type="evidence" value="ECO:0007669"/>
    <property type="project" value="TreeGrafter"/>
</dbReference>
<feature type="domain" description="FATC" evidence="13">
    <location>
        <begin position="2503"/>
        <end position="2535"/>
    </location>
</feature>
<dbReference type="PANTHER" id="PTHR11139">
    <property type="entry name" value="ATAXIA TELANGIECTASIA MUTATED ATM -RELATED"/>
    <property type="match status" value="1"/>
</dbReference>
<dbReference type="EMBL" id="KZ269977">
    <property type="protein sequence ID" value="OZC12488.1"/>
    <property type="molecule type" value="Genomic_DNA"/>
</dbReference>
<dbReference type="SUPFAM" id="SSF56112">
    <property type="entry name" value="Protein kinase-like (PK-like)"/>
    <property type="match status" value="1"/>
</dbReference>
<dbReference type="FunFam" id="1.10.1070.11:FF:000040">
    <property type="entry name" value="Serine/threonine-protein kinase TOR"/>
    <property type="match status" value="1"/>
</dbReference>
<evidence type="ECO:0000313" key="15">
    <source>
        <dbReference type="Proteomes" id="UP000242913"/>
    </source>
</evidence>
<dbReference type="SUPFAM" id="SSF48371">
    <property type="entry name" value="ARM repeat"/>
    <property type="match status" value="1"/>
</dbReference>
<dbReference type="InterPro" id="IPR011009">
    <property type="entry name" value="Kinase-like_dom_sf"/>
</dbReference>
<dbReference type="InterPro" id="IPR011989">
    <property type="entry name" value="ARM-like"/>
</dbReference>
<dbReference type="InterPro" id="IPR018936">
    <property type="entry name" value="PI3/4_kinase_CS"/>
</dbReference>
<accession>A0A238C6B5</accession>
<name>A0A238C6B5_9BILA</name>
<dbReference type="InterPro" id="IPR000403">
    <property type="entry name" value="PI3/4_kinase_cat_dom"/>
</dbReference>
<evidence type="ECO:0000256" key="6">
    <source>
        <dbReference type="ARBA" id="ARBA00022777"/>
    </source>
</evidence>
<dbReference type="SMART" id="SM01343">
    <property type="entry name" value="FATC"/>
    <property type="match status" value="1"/>
</dbReference>
<dbReference type="Pfam" id="PF00454">
    <property type="entry name" value="PI3_PI4_kinase"/>
    <property type="match status" value="1"/>
</dbReference>
<evidence type="ECO:0000256" key="2">
    <source>
        <dbReference type="ARBA" id="ARBA00022527"/>
    </source>
</evidence>
<keyword evidence="3 10" id="KW-0808">Transferase</keyword>
<dbReference type="InterPro" id="IPR016024">
    <property type="entry name" value="ARM-type_fold"/>
</dbReference>
<dbReference type="FunFam" id="1.20.120.150:FF:000001">
    <property type="entry name" value="Serine/threonine-protein kinase TOR"/>
    <property type="match status" value="1"/>
</dbReference>
<feature type="domain" description="FAT" evidence="12">
    <location>
        <begin position="1344"/>
        <end position="2003"/>
    </location>
</feature>
<dbReference type="GO" id="GO:0005737">
    <property type="term" value="C:cytoplasm"/>
    <property type="evidence" value="ECO:0007669"/>
    <property type="project" value="TreeGrafter"/>
</dbReference>
<evidence type="ECO:0000259" key="13">
    <source>
        <dbReference type="PROSITE" id="PS51190"/>
    </source>
</evidence>
<dbReference type="Gene3D" id="1.25.10.10">
    <property type="entry name" value="Leucine-rich Repeat Variant"/>
    <property type="match status" value="3"/>
</dbReference>
<evidence type="ECO:0000256" key="7">
    <source>
        <dbReference type="ARBA" id="ARBA00022840"/>
    </source>
</evidence>
<dbReference type="PROSITE" id="PS00915">
    <property type="entry name" value="PI3_4_KINASE_1"/>
    <property type="match status" value="1"/>
</dbReference>
<keyword evidence="15" id="KW-1185">Reference proteome</keyword>
<dbReference type="InterPro" id="IPR036738">
    <property type="entry name" value="FRB_sf"/>
</dbReference>
<dbReference type="Gene3D" id="1.10.1070.11">
    <property type="entry name" value="Phosphatidylinositol 3-/4-kinase, catalytic domain"/>
    <property type="match status" value="1"/>
</dbReference>
<dbReference type="PANTHER" id="PTHR11139:SF9">
    <property type="entry name" value="SERINE_THREONINE-PROTEIN KINASE MTOR"/>
    <property type="match status" value="1"/>
</dbReference>
<evidence type="ECO:0000259" key="12">
    <source>
        <dbReference type="PROSITE" id="PS51189"/>
    </source>
</evidence>
<evidence type="ECO:0000256" key="8">
    <source>
        <dbReference type="ARBA" id="ARBA00047899"/>
    </source>
</evidence>
<dbReference type="GO" id="GO:0106310">
    <property type="term" value="F:protein serine kinase activity"/>
    <property type="evidence" value="ECO:0007669"/>
    <property type="project" value="RHEA"/>
</dbReference>
<dbReference type="InterPro" id="IPR003151">
    <property type="entry name" value="PIK-rel_kinase_FAT"/>
</dbReference>
<evidence type="ECO:0000256" key="1">
    <source>
        <dbReference type="ARBA" id="ARBA00011031"/>
    </source>
</evidence>
<dbReference type="Proteomes" id="UP000242913">
    <property type="component" value="Unassembled WGS sequence"/>
</dbReference>
<dbReference type="Gene3D" id="1.20.120.150">
    <property type="entry name" value="FKBP12-rapamycin binding domain"/>
    <property type="match status" value="1"/>
</dbReference>
<keyword evidence="2 10" id="KW-0723">Serine/threonine-protein kinase</keyword>
<dbReference type="GO" id="GO:0004674">
    <property type="term" value="F:protein serine/threonine kinase activity"/>
    <property type="evidence" value="ECO:0007669"/>
    <property type="project" value="UniProtKB-KW"/>
</dbReference>
<dbReference type="GO" id="GO:0031932">
    <property type="term" value="C:TORC2 complex"/>
    <property type="evidence" value="ECO:0007669"/>
    <property type="project" value="TreeGrafter"/>
</dbReference>
<keyword evidence="5 10" id="KW-0547">Nucleotide-binding</keyword>
<dbReference type="GO" id="GO:0005634">
    <property type="term" value="C:nucleus"/>
    <property type="evidence" value="ECO:0007669"/>
    <property type="project" value="TreeGrafter"/>
</dbReference>
<dbReference type="InterPro" id="IPR014009">
    <property type="entry name" value="PIK_FAT"/>
</dbReference>
<dbReference type="GO" id="GO:0044877">
    <property type="term" value="F:protein-containing complex binding"/>
    <property type="evidence" value="ECO:0007669"/>
    <property type="project" value="InterPro"/>
</dbReference>
<dbReference type="InterPro" id="IPR036940">
    <property type="entry name" value="PI3/4_kinase_cat_sf"/>
</dbReference>
<keyword evidence="4" id="KW-0677">Repeat</keyword>
<evidence type="ECO:0000256" key="10">
    <source>
        <dbReference type="RuleBase" id="RU364109"/>
    </source>
</evidence>
<sequence length="2535" mass="287640">MDSNIRETSARAVAADFLMRLRKKGGDENRLKVARQLYDYINGELRDNSEQFTAEFFATFDAKVDQSAIHTLMTSPDNDERKAGIILIACLVENAGDETKRVPRFAKYLLKALVQGDEAGMKLVARAIAYLIQTSKTFAAELVEKSINQVCEWLEESERHESRRLAAVFLARQLALYTSTSFFLRASNFFSNIFKVIRDPKTTVRIAATKALHAALTVTSQREARQKSEWYWRCYDEAMNSLKFDGLNRDERQHPMLLILNELLRIGNAPAERQRILALGRQPQQNVRTVIGSNAIDWLTEHTYSVTVDSRTANQLVAEKFNDIYRVCNLACTSRYICCQTTLLEIFPRLSSFGKTQTGASNEANVFNVDIASMFNHALNLTAKHSPAFFTLGLLVLDRPTELLPKLPRVFAVIQMQLQTATYKHKPVDEYVFLCLTLIIRALKEKIESEIKTLLPILLSTGLSNGIASISLQIKLRLTDVAYEIMQSIPGLKTEAQDGLLKELCQLLMNRKLPSKLDPPTEPPMPAGPVNVANVALTNLALATLGRFEFQRHALQMFINYIAHGYLSSDCVEVRLAAVDCCAKMLTPFVRVFESFECANKKQRFDVLNLIQSVLRQLVTVAVVDPSVEVRLRVLQCFKDGDPLLLSHLAQADMLDSIFMTLHDEKLEMQEHAVALLGKLGSLNPAYVLPSLRNILLETLTQLTNSGVPRLEEHSARLIAQVAKQSPKFVKPYMNPILTALVPKLSSEISHVDVTVQVLNAISELAVAGGADLVFSVETLFPSLVQFLQDSSSLSRREAALRTMGQLCQNTAYIVDPYKEHPELLDVLLRLLRTEMSASMRRMTMRVLGIIGALDPYTHKVFTGKVSSQKSNSLALSLPAISPSSDIQNDTIQWFHYEKCTLAELYPAFSIASLMQMLRDDALSHLHRDITQALLTIFGSLGPSCTLYVSKVHKLIIAIFLHAVFHVIPRLFEVIQTATRPDLKQFYLQQLANFIAIVGGSMKPFMSKLFSLVRESWSEDVSMRLTIVNVMQQIGAAFGASFAPYIPELCPYLLNIVQSDRSKDRAITCAVFTCVQSISMCLAPHIHLVLPPILFLLDDRTVKVEVRKIALDTIYQMAGTICIRDHAPRIMQVWLRVISVHALQQKLLLLLVVIVRQMWRQFLVFRKSVDYALAQYGLHCDEYLKLTVQLDDGSVASPSYSPTVRVSSNHIKQFITTARHEKGQRINFDVLKKTWTTAQLVSKEDWDQWLVLLRIQFIRQSPSAALRACAPLADVHISLAKDLFNAAFMSVWIDLDEMQQSDLETNLKYALDFSNHTDIIQTILNLAEFMDHSEKGPLPVGSERLCKCAEQTRAYAKALRYAELNIREKFNKDPDPEHCRSLITYANKLNLQEEAAGIVAFARQHNMEIGRQGRWYEKLDEWEKALEIYNNETFITDELYEHQMRCLEALGQWDELNDLGKKAFAEVGATTNAVRRQNMAITAARGSWAIEDWEMMDYYVKQINENNQDGSFLRAVLAIRNEQYHDAMAYIEKVRDMCDTELTVMASESYERAYGAMTLVQQLTELEEAIEYKVWPDRRIRIAVVWSRRLQGCRPNIEQWQRLLLVKSLVLSRGEMRPLWIKFSSLCRQYGKLSMSRRILADLLGLKRNEELHKTQNLPMDKPSLVLAVCKQYWAENLTELACNTLEMLINQFEAGKREIKKNPEMCRLVAKCCLKLGDWYDTLPQPTKDVQVANMNLQQSLSSVGISQQSPINPSIMINVPPLLLAGNHTQIPSPPIFPPNSHMVSPLSSPSQPTLTQTMKFYANATAYDSTWYKAWHKLASAYFNAAMYQTQNSFSPAPPPPPFIGAMPSSPSYGSFGSTIDRETSSDILIAQLHPSPPPSAAVVVNPPSPAPNQTMIFLAKQAVSSFIKAVTLAEGSRLEDTLRFLTLWFKHGDQIEVFETIKESLKSLPVEMWLEVIPQLMARLDSKQNVAQLIKQVVIDLSKVHPQSLVYALTVAAKSTNVRRSAVATEILTIMSESQPILVEQAKLVSDELIRCAILWHEQWHEALDDASRLYFQDKNVKAMFELLDPLHEMIERGATTLKEQSFKQTYENELKEAWNACRCYLRSQNAKELNQAWDLYYIVFRKISSQLRQLTSLDLNYVSPRLVKARDLELAVPGTYDPNAPLVTISSINNTLQVINSKQRPRKVVMKGSDGKDYIFLLKGHEDPRQDERVMQLFGLVNTLLLHQGDTSRRNLTIQRYSIIALNQNSGLIGWVPNCDTLHSLIRDYREKKGILLSMEHKIMQNFANDLDQMTLLQKVFQHALEMTSGNDLQQILWLKSPNSEIWFDRRTNYTRSMACMSMVGYILGLGDRHPSNLMLDRISGKIVHIDFGDCFEVAMTREKFPEKIPFRLTRMLIQAMEATGIEGNYRITCERVLRVLRSNKESLLAVLEAFVYDPLINWRLMEAGGRRPPPETLQKDGQTDSKAEASLRRIKQKLAGNEFVVPLVESRDFNPNVEFSVPEQVGRLIDQAILAENLCQCYIGWCPFW</sequence>
<dbReference type="FunFam" id="3.30.1010.10:FF:000006">
    <property type="entry name" value="Serine/threonine-protein kinase TOR"/>
    <property type="match status" value="1"/>
</dbReference>
<dbReference type="InterPro" id="IPR057564">
    <property type="entry name" value="HEAT_ATR"/>
</dbReference>
<comment type="catalytic activity">
    <reaction evidence="9">
        <text>L-seryl-[protein] + ATP = O-phospho-L-seryl-[protein] + ADP + H(+)</text>
        <dbReference type="Rhea" id="RHEA:17989"/>
        <dbReference type="Rhea" id="RHEA-COMP:9863"/>
        <dbReference type="Rhea" id="RHEA-COMP:11604"/>
        <dbReference type="ChEBI" id="CHEBI:15378"/>
        <dbReference type="ChEBI" id="CHEBI:29999"/>
        <dbReference type="ChEBI" id="CHEBI:30616"/>
        <dbReference type="ChEBI" id="CHEBI:83421"/>
        <dbReference type="ChEBI" id="CHEBI:456216"/>
        <dbReference type="EC" id="2.7.11.1"/>
    </reaction>
</comment>
<dbReference type="SMART" id="SM01346">
    <property type="entry name" value="DUF3385"/>
    <property type="match status" value="1"/>
</dbReference>
<proteinExistence type="inferred from homology"/>
<protein>
    <recommendedName>
        <fullName evidence="10">Serine/threonine-protein kinase TOR</fullName>
        <ecNumber evidence="10">2.7.11.1</ecNumber>
    </recommendedName>
</protein>
<evidence type="ECO:0000256" key="5">
    <source>
        <dbReference type="ARBA" id="ARBA00022741"/>
    </source>
</evidence>
<evidence type="ECO:0000256" key="9">
    <source>
        <dbReference type="ARBA" id="ARBA00048679"/>
    </source>
</evidence>
<dbReference type="InterPro" id="IPR026683">
    <property type="entry name" value="TOR_cat"/>
</dbReference>
<dbReference type="SMART" id="SM00146">
    <property type="entry name" value="PI3Kc"/>
    <property type="match status" value="1"/>
</dbReference>
<dbReference type="GO" id="GO:0031931">
    <property type="term" value="C:TORC1 complex"/>
    <property type="evidence" value="ECO:0007669"/>
    <property type="project" value="UniProtKB-ARBA"/>
</dbReference>
<gene>
    <name evidence="14" type="ORF">X798_00119</name>
</gene>
<dbReference type="GO" id="GO:0005524">
    <property type="term" value="F:ATP binding"/>
    <property type="evidence" value="ECO:0007669"/>
    <property type="project" value="UniProtKB-KW"/>
</dbReference>
<reference evidence="14 15" key="1">
    <citation type="submission" date="2015-12" db="EMBL/GenBank/DDBJ databases">
        <title>Draft genome of the nematode, Onchocerca flexuosa.</title>
        <authorList>
            <person name="Mitreva M."/>
        </authorList>
    </citation>
    <scope>NUCLEOTIDE SEQUENCE [LARGE SCALE GENOMIC DNA]</scope>
    <source>
        <strain evidence="14">Red Deer</strain>
    </source>
</reference>
<dbReference type="Pfam" id="PF08771">
    <property type="entry name" value="FRB_dom"/>
    <property type="match status" value="1"/>
</dbReference>
<dbReference type="Pfam" id="PF11865">
    <property type="entry name" value="mTOR_dom"/>
    <property type="match status" value="1"/>
</dbReference>
<keyword evidence="6 10" id="KW-0418">Kinase</keyword>
<dbReference type="OrthoDB" id="2250022at2759"/>
<dbReference type="InterPro" id="IPR050517">
    <property type="entry name" value="DDR_Repair_Kinase"/>
</dbReference>
<dbReference type="GO" id="GO:0045727">
    <property type="term" value="P:positive regulation of translation"/>
    <property type="evidence" value="ECO:0007669"/>
    <property type="project" value="UniProtKB-ARBA"/>
</dbReference>
<dbReference type="Pfam" id="PF02260">
    <property type="entry name" value="FATC"/>
    <property type="match status" value="1"/>
</dbReference>
<dbReference type="InterPro" id="IPR009076">
    <property type="entry name" value="FRB_dom"/>
</dbReference>
<dbReference type="SMART" id="SM01345">
    <property type="entry name" value="Rapamycin_bind"/>
    <property type="match status" value="1"/>
</dbReference>
<dbReference type="InterPro" id="IPR003152">
    <property type="entry name" value="FATC_dom"/>
</dbReference>
<evidence type="ECO:0000313" key="14">
    <source>
        <dbReference type="EMBL" id="OZC12488.1"/>
    </source>
</evidence>
<comment type="similarity">
    <text evidence="1 10">Belongs to the PI3/PI4-kinase family.</text>
</comment>
<evidence type="ECO:0000259" key="11">
    <source>
        <dbReference type="PROSITE" id="PS50290"/>
    </source>
</evidence>
<dbReference type="Pfam" id="PF02259">
    <property type="entry name" value="FAT"/>
    <property type="match status" value="2"/>
</dbReference>
<dbReference type="InterPro" id="IPR024585">
    <property type="entry name" value="mTOR_dom"/>
</dbReference>
<dbReference type="Pfam" id="PF23593">
    <property type="entry name" value="HEAT_ATR"/>
    <property type="match status" value="1"/>
</dbReference>